<accession>A0A1F5X2T5</accession>
<proteinExistence type="predicted"/>
<organism evidence="1 2">
    <name type="scientific">Candidatus Giovannonibacteria bacterium RIFCSPLOWO2_01_FULL_46_13</name>
    <dbReference type="NCBI Taxonomy" id="1798352"/>
    <lineage>
        <taxon>Bacteria</taxon>
        <taxon>Candidatus Giovannoniibacteriota</taxon>
    </lineage>
</organism>
<comment type="caution">
    <text evidence="1">The sequence shown here is derived from an EMBL/GenBank/DDBJ whole genome shotgun (WGS) entry which is preliminary data.</text>
</comment>
<dbReference type="Proteomes" id="UP000178684">
    <property type="component" value="Unassembled WGS sequence"/>
</dbReference>
<reference evidence="1 2" key="1">
    <citation type="journal article" date="2016" name="Nat. Commun.">
        <title>Thousands of microbial genomes shed light on interconnected biogeochemical processes in an aquifer system.</title>
        <authorList>
            <person name="Anantharaman K."/>
            <person name="Brown C.T."/>
            <person name="Hug L.A."/>
            <person name="Sharon I."/>
            <person name="Castelle C.J."/>
            <person name="Probst A.J."/>
            <person name="Thomas B.C."/>
            <person name="Singh A."/>
            <person name="Wilkins M.J."/>
            <person name="Karaoz U."/>
            <person name="Brodie E.L."/>
            <person name="Williams K.H."/>
            <person name="Hubbard S.S."/>
            <person name="Banfield J.F."/>
        </authorList>
    </citation>
    <scope>NUCLEOTIDE SEQUENCE [LARGE SCALE GENOMIC DNA]</scope>
</reference>
<sequence>MGNKFIVTNFSYGTGPFLRTTNLALSFNEELKKAGREKMKIIVPLVYGERQRQAMAEEFGVREEIILDEKLGKFLLDNFYADSIYQESLKKWVENHKASSKKAREHLISTYGKNIEVELSRAPRIRYDICPAYYTSFAFISEILRRAGEEKEINLDKKLLQKGVEAAEWVERNYRMHAIAYPATFSYLEKYTPKYRTEILTPPIAPLPPENHDLIYPGIFVTITGIPGLERLYADAKRLGYKLYSNISDAVPESIRALPHVISNKNVLFQFARSGWSSIWISMIVGTPLVVPNFDPDDDPEIFFNNRSLEKLQLGVVFRGQSLEEILKDVPRVKKAYDKMNYEILNRWGTLDGNQYCAELFANDFLNI</sequence>
<name>A0A1F5X2T5_9BACT</name>
<dbReference type="AlphaFoldDB" id="A0A1F5X2T5"/>
<protein>
    <recommendedName>
        <fullName evidence="3">Glycosyltransferase</fullName>
    </recommendedName>
</protein>
<dbReference type="EMBL" id="MFIE01000027">
    <property type="protein sequence ID" value="OGF82218.1"/>
    <property type="molecule type" value="Genomic_DNA"/>
</dbReference>
<evidence type="ECO:0000313" key="2">
    <source>
        <dbReference type="Proteomes" id="UP000178684"/>
    </source>
</evidence>
<gene>
    <name evidence="1" type="ORF">A3B18_02775</name>
</gene>
<evidence type="ECO:0000313" key="1">
    <source>
        <dbReference type="EMBL" id="OGF82218.1"/>
    </source>
</evidence>
<evidence type="ECO:0008006" key="3">
    <source>
        <dbReference type="Google" id="ProtNLM"/>
    </source>
</evidence>